<evidence type="ECO:0000256" key="1">
    <source>
        <dbReference type="ARBA" id="ARBA00004370"/>
    </source>
</evidence>
<dbReference type="InterPro" id="IPR000184">
    <property type="entry name" value="Bac_surfAg_D15"/>
</dbReference>
<feature type="compositionally biased region" description="Low complexity" evidence="6">
    <location>
        <begin position="140"/>
        <end position="158"/>
    </location>
</feature>
<protein>
    <recommendedName>
        <fullName evidence="13">Outer membrane protein assembly factor</fullName>
    </recommendedName>
</protein>
<dbReference type="Proteomes" id="UP000239001">
    <property type="component" value="Unassembled WGS sequence"/>
</dbReference>
<dbReference type="EMBL" id="PXOH01000033">
    <property type="protein sequence ID" value="PSF33098.1"/>
    <property type="molecule type" value="Genomic_DNA"/>
</dbReference>
<feature type="region of interest" description="Disordered" evidence="6">
    <location>
        <begin position="74"/>
        <end position="166"/>
    </location>
</feature>
<dbReference type="Pfam" id="PF01103">
    <property type="entry name" value="Omp85"/>
    <property type="match status" value="1"/>
</dbReference>
<gene>
    <name evidence="11" type="ORF">C7H19_20610</name>
</gene>
<dbReference type="Gene3D" id="3.10.20.310">
    <property type="entry name" value="membrane protein fhac"/>
    <property type="match status" value="3"/>
</dbReference>
<dbReference type="OrthoDB" id="9776356at2"/>
<organism evidence="11 12">
    <name type="scientific">Aphanothece hegewaldii CCALA 016</name>
    <dbReference type="NCBI Taxonomy" id="2107694"/>
    <lineage>
        <taxon>Bacteria</taxon>
        <taxon>Bacillati</taxon>
        <taxon>Cyanobacteriota</taxon>
        <taxon>Cyanophyceae</taxon>
        <taxon>Oscillatoriophycideae</taxon>
        <taxon>Chroococcales</taxon>
        <taxon>Aphanothecaceae</taxon>
        <taxon>Aphanothece</taxon>
    </lineage>
</organism>
<evidence type="ECO:0000256" key="2">
    <source>
        <dbReference type="ARBA" id="ARBA00022692"/>
    </source>
</evidence>
<evidence type="ECO:0000259" key="8">
    <source>
        <dbReference type="Pfam" id="PF01103"/>
    </source>
</evidence>
<evidence type="ECO:0000313" key="11">
    <source>
        <dbReference type="EMBL" id="PSF33098.1"/>
    </source>
</evidence>
<evidence type="ECO:0000313" key="12">
    <source>
        <dbReference type="Proteomes" id="UP000239001"/>
    </source>
</evidence>
<dbReference type="GO" id="GO:0019867">
    <property type="term" value="C:outer membrane"/>
    <property type="evidence" value="ECO:0007669"/>
    <property type="project" value="InterPro"/>
</dbReference>
<keyword evidence="12" id="KW-1185">Reference proteome</keyword>
<comment type="caution">
    <text evidence="11">The sequence shown here is derived from an EMBL/GenBank/DDBJ whole genome shotgun (WGS) entry which is preliminary data.</text>
</comment>
<evidence type="ECO:0000256" key="6">
    <source>
        <dbReference type="SAM" id="MobiDB-lite"/>
    </source>
</evidence>
<dbReference type="Gene3D" id="2.40.160.50">
    <property type="entry name" value="membrane protein fhac: a member of the omp85/tpsb transporter family"/>
    <property type="match status" value="1"/>
</dbReference>
<feature type="domain" description="Polypeptide-transport-associated ShlB-type" evidence="10">
    <location>
        <begin position="251"/>
        <end position="320"/>
    </location>
</feature>
<dbReference type="PANTHER" id="PTHR12815:SF47">
    <property type="entry name" value="TRANSLOCATION AND ASSEMBLY MODULE SUBUNIT TAMA"/>
    <property type="match status" value="1"/>
</dbReference>
<evidence type="ECO:0000256" key="5">
    <source>
        <dbReference type="ARBA" id="ARBA00023237"/>
    </source>
</evidence>
<dbReference type="InterPro" id="IPR013686">
    <property type="entry name" value="Polypept-transport_assoc_ShlB"/>
</dbReference>
<evidence type="ECO:0000256" key="7">
    <source>
        <dbReference type="SAM" id="SignalP"/>
    </source>
</evidence>
<evidence type="ECO:0000259" key="10">
    <source>
        <dbReference type="Pfam" id="PF08479"/>
    </source>
</evidence>
<dbReference type="InterPro" id="IPR039910">
    <property type="entry name" value="D15-like"/>
</dbReference>
<evidence type="ECO:0008006" key="13">
    <source>
        <dbReference type="Google" id="ProtNLM"/>
    </source>
</evidence>
<feature type="chain" id="PRO_5015467550" description="Outer membrane protein assembly factor" evidence="7">
    <location>
        <begin position="27"/>
        <end position="757"/>
    </location>
</feature>
<dbReference type="Pfam" id="PF07244">
    <property type="entry name" value="POTRA"/>
    <property type="match status" value="2"/>
</dbReference>
<keyword evidence="4" id="KW-0472">Membrane</keyword>
<evidence type="ECO:0000259" key="9">
    <source>
        <dbReference type="Pfam" id="PF07244"/>
    </source>
</evidence>
<feature type="domain" description="POTRA" evidence="9">
    <location>
        <begin position="169"/>
        <end position="236"/>
    </location>
</feature>
<comment type="subcellular location">
    <subcellularLocation>
        <location evidence="1">Membrane</location>
    </subcellularLocation>
</comment>
<feature type="compositionally biased region" description="Pro residues" evidence="6">
    <location>
        <begin position="110"/>
        <end position="122"/>
    </location>
</feature>
<keyword evidence="3 7" id="KW-0732">Signal</keyword>
<feature type="domain" description="Bacterial surface antigen (D15)" evidence="8">
    <location>
        <begin position="428"/>
        <end position="757"/>
    </location>
</feature>
<accession>A0A2T1LSS5</accession>
<dbReference type="InterPro" id="IPR010827">
    <property type="entry name" value="BamA/TamA_POTRA"/>
</dbReference>
<keyword evidence="2" id="KW-0812">Transmembrane</keyword>
<dbReference type="Pfam" id="PF08479">
    <property type="entry name" value="POTRA_2"/>
    <property type="match status" value="1"/>
</dbReference>
<feature type="domain" description="POTRA" evidence="9">
    <location>
        <begin position="340"/>
        <end position="401"/>
    </location>
</feature>
<sequence length="757" mass="82661">MEVLKKNQPFSLLVCTLFTLATWNIAATVKAETTNPEITPISTLDVEETPELETKENEFLPLVQEIKLEPYLAQTSPTPNESTPVELPSDPTLQLPPLETTPQTPIESPETPPNQQPTPPQVTPTEQAPTAPETPPETPPATGTPSLTNPQTPATTETPTDEEEPRVLISEVVVSGANPELEDLIYNTIRTRPGRSATRSQLQEDVNVIYATGFFAKVDVAPEDTPLGVRVTFLVQANPVLNEVTIDTVPDLQGKQVLPDTVVREIFQDQYGKILNLKDVQEGVRQINQWYSKNGYDLAQVVGAPQIAEDGTLTLVIAEGYIENIQVRFFTKEEEPVDGRTRDFIITREMELKPGDVFNRNTAQRDLQRVFGLGIFEDVRLSFDQGSEPGQVIVNVDTVEGRTGSIAAGAGYSSNSGLFGSLSYQQQNLGGNNQTLGTELQIGQRELLFDVSFTDPWIATDPYRTSYTVNAFRRRSISLVYDGDDSSIRTDNGNDSPRIVRTGGGITFVRPLAKNVFTKPDWTLSAGLLYQHVEVRNADGDIAPRARPEDNSIRLAYNDSGIDDIVLLTFGATRDFRDNPSQPTSGSLLRVGAEQSLGISSIFYNRIRGSYSYYLPVRLLTFDFMKGPQTLAFNVQAGTVIGGFPPYEAFVLGGSNSVRGYAEGEVGSGSSYAQFTAEYRFPIISIVGGALFFDAATNLGTGNSVRGNPSGIRDLPGSGFGYGAGIRVQSPVGSIRVDYGFNNEGDSRVHFAIGERF</sequence>
<evidence type="ECO:0000256" key="4">
    <source>
        <dbReference type="ARBA" id="ARBA00023136"/>
    </source>
</evidence>
<keyword evidence="5" id="KW-0998">Cell outer membrane</keyword>
<proteinExistence type="predicted"/>
<feature type="compositionally biased region" description="Polar residues" evidence="6">
    <location>
        <begin position="74"/>
        <end position="83"/>
    </location>
</feature>
<feature type="compositionally biased region" description="Low complexity" evidence="6">
    <location>
        <begin position="91"/>
        <end position="105"/>
    </location>
</feature>
<reference evidence="11 12" key="2">
    <citation type="submission" date="2018-03" db="EMBL/GenBank/DDBJ databases">
        <authorList>
            <person name="Keele B.F."/>
        </authorList>
    </citation>
    <scope>NUCLEOTIDE SEQUENCE [LARGE SCALE GENOMIC DNA]</scope>
    <source>
        <strain evidence="11 12">CCALA 016</strain>
    </source>
</reference>
<dbReference type="AlphaFoldDB" id="A0A2T1LSS5"/>
<evidence type="ECO:0000256" key="3">
    <source>
        <dbReference type="ARBA" id="ARBA00022729"/>
    </source>
</evidence>
<dbReference type="PANTHER" id="PTHR12815">
    <property type="entry name" value="SORTING AND ASSEMBLY MACHINERY SAMM50 PROTEIN FAMILY MEMBER"/>
    <property type="match status" value="1"/>
</dbReference>
<name>A0A2T1LSS5_9CHRO</name>
<reference evidence="11 12" key="1">
    <citation type="submission" date="2018-03" db="EMBL/GenBank/DDBJ databases">
        <title>The ancient ancestry and fast evolution of plastids.</title>
        <authorList>
            <person name="Moore K.R."/>
            <person name="Magnabosco C."/>
            <person name="Momper L."/>
            <person name="Gold D.A."/>
            <person name="Bosak T."/>
            <person name="Fournier G.P."/>
        </authorList>
    </citation>
    <scope>NUCLEOTIDE SEQUENCE [LARGE SCALE GENOMIC DNA]</scope>
    <source>
        <strain evidence="11 12">CCALA 016</strain>
    </source>
</reference>
<feature type="signal peptide" evidence="7">
    <location>
        <begin position="1"/>
        <end position="26"/>
    </location>
</feature>